<dbReference type="InterPro" id="IPR008928">
    <property type="entry name" value="6-hairpin_glycosidase_sf"/>
</dbReference>
<feature type="region of interest" description="Disordered" evidence="1">
    <location>
        <begin position="500"/>
        <end position="539"/>
    </location>
</feature>
<feature type="chain" id="PRO_5046131702" description="Glycoside hydrolase family 76 protein" evidence="2">
    <location>
        <begin position="22"/>
        <end position="606"/>
    </location>
</feature>
<feature type="signal peptide" evidence="2">
    <location>
        <begin position="1"/>
        <end position="21"/>
    </location>
</feature>
<sequence>MRPTLITTTLVILASSLVVIGAPGLYKHEDCSVIATGAANCREPPKDFLHIPTTTYTFDNASTEILQYAYSALAVLQNDYYQIGRNTWPLAIDWTAAVTQTVVSGMLSTLTRSLNSVVPGVTPNIREAQENLISSVYDQIIGYHYEQDIVAIKDEAFDDILWVVLGWIEAMNFARLHGSLHFPQADHNPNATFPTDIHAALATLPWRGQFWIPSFQSRAQSFWLLGAEGWDTTLCHGGMVWNPRLEPYKNAITNELYISASISMYQHFADDSTVERDPVYLQAAIEGYKWLVNSNMTNDAGLFVDGFHISGREEDGNIECDARDEMVYTYNQGVLLTGQRGLWEVTGSPSYLADGHDLIQAVINATGWDLETNQPIDTVGTPPALPKWRGLGRGGILEDECDASGTCSQDSQTFKGIYFHHLDEFCRPLDGNGFKEHESFNVSSFNTVQAAHRSACQAYLGWIRHNALAALSTRDEQGRFGMWWGAGLVGNSIFASPQSDGIDHDAANTTDYRNQGTPLDDTWGRESRWLPGSGEQGLGKQVAAPQLGYTNTELDIMDIKKKSPAGRKKRQAGDANDRGRGRTVETQVGGLAVLRAYWDIWQSVSP</sequence>
<keyword evidence="4" id="KW-1185">Reference proteome</keyword>
<dbReference type="InterPro" id="IPR053169">
    <property type="entry name" value="MUG_Protein"/>
</dbReference>
<evidence type="ECO:0000256" key="1">
    <source>
        <dbReference type="SAM" id="MobiDB-lite"/>
    </source>
</evidence>
<accession>A0ABY2H5F3</accession>
<keyword evidence="2" id="KW-0732">Signal</keyword>
<evidence type="ECO:0008006" key="5">
    <source>
        <dbReference type="Google" id="ProtNLM"/>
    </source>
</evidence>
<protein>
    <recommendedName>
        <fullName evidence="5">Glycoside hydrolase family 76 protein</fullName>
    </recommendedName>
</protein>
<feature type="compositionally biased region" description="Basic and acidic residues" evidence="1">
    <location>
        <begin position="571"/>
        <end position="583"/>
    </location>
</feature>
<dbReference type="Proteomes" id="UP001642720">
    <property type="component" value="Unassembled WGS sequence"/>
</dbReference>
<dbReference type="RefSeq" id="XP_073558776.1">
    <property type="nucleotide sequence ID" value="XM_073702309.1"/>
</dbReference>
<dbReference type="InterPro" id="IPR005198">
    <property type="entry name" value="Glyco_hydro_76"/>
</dbReference>
<dbReference type="Pfam" id="PF03663">
    <property type="entry name" value="Glyco_hydro_76"/>
    <property type="match status" value="1"/>
</dbReference>
<feature type="region of interest" description="Disordered" evidence="1">
    <location>
        <begin position="558"/>
        <end position="583"/>
    </location>
</feature>
<dbReference type="PANTHER" id="PTHR47791:SF2">
    <property type="entry name" value="ENDO MANNANASE, GH76 FAMILY (EUROFUNG)"/>
    <property type="match status" value="1"/>
</dbReference>
<dbReference type="Gene3D" id="1.50.10.20">
    <property type="match status" value="1"/>
</dbReference>
<dbReference type="SUPFAM" id="SSF48208">
    <property type="entry name" value="Six-hairpin glycosidases"/>
    <property type="match status" value="1"/>
</dbReference>
<comment type="caution">
    <text evidence="3">The sequence shown here is derived from an EMBL/GenBank/DDBJ whole genome shotgun (WGS) entry which is preliminary data.</text>
</comment>
<dbReference type="PANTHER" id="PTHR47791">
    <property type="entry name" value="MEIOTICALLY UP-REGULATED GENE 191 PROTEIN"/>
    <property type="match status" value="1"/>
</dbReference>
<dbReference type="EMBL" id="PPTA01000006">
    <property type="protein sequence ID" value="TFB02575.1"/>
    <property type="molecule type" value="Genomic_DNA"/>
</dbReference>
<name>A0ABY2H5F3_9HYPO</name>
<evidence type="ECO:0000256" key="2">
    <source>
        <dbReference type="SAM" id="SignalP"/>
    </source>
</evidence>
<proteinExistence type="predicted"/>
<feature type="compositionally biased region" description="Polar residues" evidence="1">
    <location>
        <begin position="507"/>
        <end position="517"/>
    </location>
</feature>
<evidence type="ECO:0000313" key="4">
    <source>
        <dbReference type="Proteomes" id="UP001642720"/>
    </source>
</evidence>
<gene>
    <name evidence="3" type="ORF">CCMA1212_005028</name>
</gene>
<dbReference type="GeneID" id="300576759"/>
<reference evidence="3 4" key="1">
    <citation type="submission" date="2018-01" db="EMBL/GenBank/DDBJ databases">
        <title>Genome characterization of the sugarcane-associated fungus Trichoderma ghanense CCMA-1212 and their application in lignocelulose bioconversion.</title>
        <authorList>
            <person name="Steindorff A.S."/>
            <person name="Mendes T.D."/>
            <person name="Vilela E.S.D."/>
            <person name="Rodrigues D.S."/>
            <person name="Formighieri E.F."/>
            <person name="Melo I.S."/>
            <person name="Favaro L.C.L."/>
        </authorList>
    </citation>
    <scope>NUCLEOTIDE SEQUENCE [LARGE SCALE GENOMIC DNA]</scope>
    <source>
        <strain evidence="3 4">CCMA-1212</strain>
    </source>
</reference>
<organism evidence="3 4">
    <name type="scientific">Trichoderma ghanense</name>
    <dbReference type="NCBI Taxonomy" id="65468"/>
    <lineage>
        <taxon>Eukaryota</taxon>
        <taxon>Fungi</taxon>
        <taxon>Dikarya</taxon>
        <taxon>Ascomycota</taxon>
        <taxon>Pezizomycotina</taxon>
        <taxon>Sordariomycetes</taxon>
        <taxon>Hypocreomycetidae</taxon>
        <taxon>Hypocreales</taxon>
        <taxon>Hypocreaceae</taxon>
        <taxon>Trichoderma</taxon>
    </lineage>
</organism>
<evidence type="ECO:0000313" key="3">
    <source>
        <dbReference type="EMBL" id="TFB02575.1"/>
    </source>
</evidence>